<protein>
    <submittedName>
        <fullName evidence="1">Uncharacterized protein</fullName>
    </submittedName>
</protein>
<sequence length="187" mass="21323">MKDEALESVFSAIFMNFEDESEFSASVKTRFSEVFHVKDKLPQLIEKCKNLATFQLEVFVGNHPIHVYIIKPETCWEQTLKPGIINKIDLGKSLEVSLKFSLKPAENAEKIKRSASLLKKVGFFDEKKKKSSESFLQVASLPIGSKCKKNIHLGGGKTTVFDLKLVVGGFFWREFLIRNNYKDSRLD</sequence>
<dbReference type="EMBL" id="CANHGI010000001">
    <property type="protein sequence ID" value="CAI5439351.1"/>
    <property type="molecule type" value="Genomic_DNA"/>
</dbReference>
<reference evidence="1" key="1">
    <citation type="submission" date="2022-11" db="EMBL/GenBank/DDBJ databases">
        <authorList>
            <person name="Kikuchi T."/>
        </authorList>
    </citation>
    <scope>NUCLEOTIDE SEQUENCE</scope>
    <source>
        <strain evidence="1">PS1010</strain>
    </source>
</reference>
<keyword evidence="2" id="KW-1185">Reference proteome</keyword>
<evidence type="ECO:0000313" key="2">
    <source>
        <dbReference type="Proteomes" id="UP001152747"/>
    </source>
</evidence>
<comment type="caution">
    <text evidence="1">The sequence shown here is derived from an EMBL/GenBank/DDBJ whole genome shotgun (WGS) entry which is preliminary data.</text>
</comment>
<dbReference type="AlphaFoldDB" id="A0A9P1I725"/>
<organism evidence="1 2">
    <name type="scientific">Caenorhabditis angaria</name>
    <dbReference type="NCBI Taxonomy" id="860376"/>
    <lineage>
        <taxon>Eukaryota</taxon>
        <taxon>Metazoa</taxon>
        <taxon>Ecdysozoa</taxon>
        <taxon>Nematoda</taxon>
        <taxon>Chromadorea</taxon>
        <taxon>Rhabditida</taxon>
        <taxon>Rhabditina</taxon>
        <taxon>Rhabditomorpha</taxon>
        <taxon>Rhabditoidea</taxon>
        <taxon>Rhabditidae</taxon>
        <taxon>Peloderinae</taxon>
        <taxon>Caenorhabditis</taxon>
    </lineage>
</organism>
<name>A0A9P1I725_9PELO</name>
<evidence type="ECO:0000313" key="1">
    <source>
        <dbReference type="EMBL" id="CAI5439351.1"/>
    </source>
</evidence>
<accession>A0A9P1I725</accession>
<gene>
    <name evidence="1" type="ORF">CAMP_LOCUS1988</name>
</gene>
<dbReference type="Proteomes" id="UP001152747">
    <property type="component" value="Unassembled WGS sequence"/>
</dbReference>
<proteinExistence type="predicted"/>